<organism evidence="1 2">
    <name type="scientific">Eretmocerus hayati</name>
    <dbReference type="NCBI Taxonomy" id="131215"/>
    <lineage>
        <taxon>Eukaryota</taxon>
        <taxon>Metazoa</taxon>
        <taxon>Ecdysozoa</taxon>
        <taxon>Arthropoda</taxon>
        <taxon>Hexapoda</taxon>
        <taxon>Insecta</taxon>
        <taxon>Pterygota</taxon>
        <taxon>Neoptera</taxon>
        <taxon>Endopterygota</taxon>
        <taxon>Hymenoptera</taxon>
        <taxon>Apocrita</taxon>
        <taxon>Proctotrupomorpha</taxon>
        <taxon>Chalcidoidea</taxon>
        <taxon>Aphelinidae</taxon>
        <taxon>Aphelininae</taxon>
        <taxon>Eretmocerus</taxon>
    </lineage>
</organism>
<sequence length="140" mass="15642">MSYTDENEHNIERIIGSDNFYEILRIPEDASQTEIKSAHNKLVLLVHPDKNRAPGATDAFRRVKIATACLLDEDKRLQYDEQLRQTRNSQGKAKSVPGPNQDFFNMSDDAVNGILIGAGIATVLGIDLLALFATTRDKRN</sequence>
<reference evidence="1" key="1">
    <citation type="submission" date="2023-04" db="EMBL/GenBank/DDBJ databases">
        <title>A chromosome-level genome assembly of the parasitoid wasp Eretmocerus hayati.</title>
        <authorList>
            <person name="Zhong Y."/>
            <person name="Liu S."/>
            <person name="Liu Y."/>
        </authorList>
    </citation>
    <scope>NUCLEOTIDE SEQUENCE</scope>
    <source>
        <strain evidence="1">ZJU_SS_LIU_2023</strain>
    </source>
</reference>
<protein>
    <submittedName>
        <fullName evidence="1">Uncharacterized protein</fullName>
    </submittedName>
</protein>
<name>A0ACC2NYN3_9HYME</name>
<accession>A0ACC2NYN3</accession>
<evidence type="ECO:0000313" key="2">
    <source>
        <dbReference type="Proteomes" id="UP001239111"/>
    </source>
</evidence>
<comment type="caution">
    <text evidence="1">The sequence shown here is derived from an EMBL/GenBank/DDBJ whole genome shotgun (WGS) entry which is preliminary data.</text>
</comment>
<keyword evidence="2" id="KW-1185">Reference proteome</keyword>
<dbReference type="EMBL" id="CM056742">
    <property type="protein sequence ID" value="KAJ8675342.1"/>
    <property type="molecule type" value="Genomic_DNA"/>
</dbReference>
<dbReference type="Proteomes" id="UP001239111">
    <property type="component" value="Chromosome 2"/>
</dbReference>
<evidence type="ECO:0000313" key="1">
    <source>
        <dbReference type="EMBL" id="KAJ8675342.1"/>
    </source>
</evidence>
<proteinExistence type="predicted"/>
<gene>
    <name evidence="1" type="ORF">QAD02_011128</name>
</gene>